<reference evidence="1" key="1">
    <citation type="submission" date="2022-10" db="EMBL/GenBank/DDBJ databases">
        <title>Rhodococcus sp.75.</title>
        <authorList>
            <person name="Sun M."/>
        </authorList>
    </citation>
    <scope>NUCLEOTIDE SEQUENCE</scope>
    <source>
        <strain evidence="1">75</strain>
        <plasmid evidence="1">unnamed2</plasmid>
    </source>
</reference>
<dbReference type="EMBL" id="CP110617">
    <property type="protein sequence ID" value="UZJ26992.1"/>
    <property type="molecule type" value="Genomic_DNA"/>
</dbReference>
<protein>
    <submittedName>
        <fullName evidence="1">Uncharacterized protein</fullName>
    </submittedName>
</protein>
<accession>A0ABY6P5R1</accession>
<gene>
    <name evidence="1" type="ORF">RHODO2019_18545</name>
</gene>
<geneLocation type="plasmid" evidence="1 2">
    <name>unnamed2</name>
</geneLocation>
<evidence type="ECO:0000313" key="1">
    <source>
        <dbReference type="EMBL" id="UZJ26992.1"/>
    </source>
</evidence>
<keyword evidence="1" id="KW-0614">Plasmid</keyword>
<organism evidence="1 2">
    <name type="scientific">Rhodococcus antarcticus</name>
    <dbReference type="NCBI Taxonomy" id="2987751"/>
    <lineage>
        <taxon>Bacteria</taxon>
        <taxon>Bacillati</taxon>
        <taxon>Actinomycetota</taxon>
        <taxon>Actinomycetes</taxon>
        <taxon>Mycobacteriales</taxon>
        <taxon>Nocardiaceae</taxon>
        <taxon>Rhodococcus</taxon>
    </lineage>
</organism>
<proteinExistence type="predicted"/>
<evidence type="ECO:0000313" key="2">
    <source>
        <dbReference type="Proteomes" id="UP001164965"/>
    </source>
</evidence>
<name>A0ABY6P5R1_9NOCA</name>
<dbReference type="RefSeq" id="WP_265385096.1">
    <property type="nucleotide sequence ID" value="NZ_CP110617.1"/>
</dbReference>
<keyword evidence="2" id="KW-1185">Reference proteome</keyword>
<dbReference type="Proteomes" id="UP001164965">
    <property type="component" value="Plasmid unnamed2"/>
</dbReference>
<sequence>MKRLFLPNHRKASKVGIFGLTELNSIGKLLEGSGSGSATHAKENRG</sequence>